<dbReference type="AlphaFoldDB" id="A0A9D1A2V3"/>
<dbReference type="PANTHER" id="PTHR23090:SF9">
    <property type="entry name" value="GLUTAMINE-DEPENDENT NAD(+) SYNTHETASE"/>
    <property type="match status" value="1"/>
</dbReference>
<evidence type="ECO:0000256" key="2">
    <source>
        <dbReference type="ARBA" id="ARBA00007145"/>
    </source>
</evidence>
<evidence type="ECO:0000313" key="12">
    <source>
        <dbReference type="Proteomes" id="UP000824250"/>
    </source>
</evidence>
<dbReference type="EC" id="6.3.5.1" evidence="7 8"/>
<comment type="caution">
    <text evidence="11">The sequence shown here is derived from an EMBL/GenBank/DDBJ whole genome shotgun (WGS) entry which is preliminary data.</text>
</comment>
<protein>
    <recommendedName>
        <fullName evidence="7 8">Glutamine-dependent NAD(+) synthetase</fullName>
        <ecNumber evidence="7 8">6.3.5.1</ecNumber>
    </recommendedName>
    <alternativeName>
        <fullName evidence="7 8">NAD(+) synthase [glutamine-hydrolyzing]</fullName>
    </alternativeName>
</protein>
<dbReference type="InterPro" id="IPR003010">
    <property type="entry name" value="C-N_Hydrolase"/>
</dbReference>
<dbReference type="Proteomes" id="UP000824250">
    <property type="component" value="Unassembled WGS sequence"/>
</dbReference>
<dbReference type="Pfam" id="PF00795">
    <property type="entry name" value="CN_hydrolase"/>
    <property type="match status" value="1"/>
</dbReference>
<dbReference type="InterPro" id="IPR022310">
    <property type="entry name" value="NAD/GMP_synthase"/>
</dbReference>
<dbReference type="PANTHER" id="PTHR23090">
    <property type="entry name" value="NH 3 /GLUTAMINE-DEPENDENT NAD + SYNTHETASE"/>
    <property type="match status" value="1"/>
</dbReference>
<dbReference type="NCBIfam" id="NF002730">
    <property type="entry name" value="PRK02628.1"/>
    <property type="match status" value="1"/>
</dbReference>
<dbReference type="Gene3D" id="1.10.10.1140">
    <property type="entry name" value="Glutamine-dependent NAD+ synthetase, C-terminal domain"/>
    <property type="match status" value="1"/>
</dbReference>
<feature type="binding site" evidence="7">
    <location>
        <position position="203"/>
    </location>
    <ligand>
        <name>L-glutamine</name>
        <dbReference type="ChEBI" id="CHEBI:58359"/>
    </ligand>
</feature>
<dbReference type="Pfam" id="PF02540">
    <property type="entry name" value="NAD_synthase"/>
    <property type="match status" value="1"/>
</dbReference>
<dbReference type="InterPro" id="IPR036526">
    <property type="entry name" value="C-N_Hydrolase_sf"/>
</dbReference>
<evidence type="ECO:0000256" key="1">
    <source>
        <dbReference type="ARBA" id="ARBA00005188"/>
    </source>
</evidence>
<reference evidence="11" key="1">
    <citation type="submission" date="2020-10" db="EMBL/GenBank/DDBJ databases">
        <authorList>
            <person name="Gilroy R."/>
        </authorList>
    </citation>
    <scope>NUCLEOTIDE SEQUENCE</scope>
    <source>
        <strain evidence="11">CHK180-2868</strain>
    </source>
</reference>
<evidence type="ECO:0000256" key="3">
    <source>
        <dbReference type="ARBA" id="ARBA00022598"/>
    </source>
</evidence>
<feature type="active site" description="Nucleophile; for glutaminase activity" evidence="7">
    <location>
        <position position="170"/>
    </location>
</feature>
<reference evidence="11" key="2">
    <citation type="journal article" date="2021" name="PeerJ">
        <title>Extensive microbial diversity within the chicken gut microbiome revealed by metagenomics and culture.</title>
        <authorList>
            <person name="Gilroy R."/>
            <person name="Ravi A."/>
            <person name="Getino M."/>
            <person name="Pursley I."/>
            <person name="Horton D.L."/>
            <person name="Alikhan N.F."/>
            <person name="Baker D."/>
            <person name="Gharbi K."/>
            <person name="Hall N."/>
            <person name="Watson M."/>
            <person name="Adriaenssens E.M."/>
            <person name="Foster-Nyarko E."/>
            <person name="Jarju S."/>
            <person name="Secka A."/>
            <person name="Antonio M."/>
            <person name="Oren A."/>
            <person name="Chaudhuri R.R."/>
            <person name="La Ragione R."/>
            <person name="Hildebrand F."/>
            <person name="Pallen M.J."/>
        </authorList>
    </citation>
    <scope>NUCLEOTIDE SEQUENCE</scope>
    <source>
        <strain evidence="11">CHK180-2868</strain>
    </source>
</reference>
<feature type="binding site" evidence="7">
    <location>
        <begin position="471"/>
        <end position="474"/>
    </location>
    <ligand>
        <name>deamido-NAD(+)</name>
        <dbReference type="ChEBI" id="CHEBI:58437"/>
        <note>ligand shared between two neighboring subunits</note>
    </ligand>
</feature>
<feature type="binding site" evidence="7">
    <location>
        <position position="437"/>
    </location>
    <ligand>
        <name>deamido-NAD(+)</name>
        <dbReference type="ChEBI" id="CHEBI:58437"/>
        <note>ligand shared between two neighboring subunits</note>
    </ligand>
</feature>
<evidence type="ECO:0000256" key="4">
    <source>
        <dbReference type="ARBA" id="ARBA00022741"/>
    </source>
</evidence>
<dbReference type="PROSITE" id="PS50263">
    <property type="entry name" value="CN_HYDROLASE"/>
    <property type="match status" value="1"/>
</dbReference>
<comment type="pathway">
    <text evidence="1 7 8">Cofactor biosynthesis; NAD(+) biosynthesis; NAD(+) from deamido-NAD(+) (L-Gln route): step 1/1.</text>
</comment>
<dbReference type="GO" id="GO:0008795">
    <property type="term" value="F:NAD+ synthase activity"/>
    <property type="evidence" value="ECO:0007669"/>
    <property type="project" value="UniProtKB-UniRule"/>
</dbReference>
<feature type="binding site" evidence="7">
    <location>
        <position position="466"/>
    </location>
    <ligand>
        <name>deamido-NAD(+)</name>
        <dbReference type="ChEBI" id="CHEBI:58437"/>
        <note>ligand shared between two neighboring subunits</note>
    </ligand>
</feature>
<evidence type="ECO:0000259" key="10">
    <source>
        <dbReference type="PROSITE" id="PS50263"/>
    </source>
</evidence>
<dbReference type="CDD" id="cd00553">
    <property type="entry name" value="NAD_synthase"/>
    <property type="match status" value="1"/>
</dbReference>
<dbReference type="GO" id="GO:0003952">
    <property type="term" value="F:NAD+ synthase (glutamine-hydrolyzing) activity"/>
    <property type="evidence" value="ECO:0007669"/>
    <property type="project" value="UniProtKB-UniRule"/>
</dbReference>
<comment type="similarity">
    <text evidence="2 7 8">In the C-terminal section; belongs to the NAD synthetase family.</text>
</comment>
<dbReference type="HAMAP" id="MF_02090">
    <property type="entry name" value="NadE_glutamine_dep"/>
    <property type="match status" value="1"/>
</dbReference>
<dbReference type="GO" id="GO:0005524">
    <property type="term" value="F:ATP binding"/>
    <property type="evidence" value="ECO:0007669"/>
    <property type="project" value="UniProtKB-UniRule"/>
</dbReference>
<organism evidence="11 12">
    <name type="scientific">Candidatus Copromonas faecavium</name>
    <name type="common">nom. illeg.</name>
    <dbReference type="NCBI Taxonomy" id="2840740"/>
    <lineage>
        <taxon>Bacteria</taxon>
        <taxon>Bacillati</taxon>
        <taxon>Bacillota</taxon>
        <taxon>Clostridia</taxon>
        <taxon>Lachnospirales</taxon>
        <taxon>Lachnospiraceae</taxon>
        <taxon>Candidatus Copromonas (nom. illeg.)</taxon>
    </lineage>
</organism>
<dbReference type="InterPro" id="IPR003694">
    <property type="entry name" value="NAD_synthase"/>
</dbReference>
<keyword evidence="5 7" id="KW-0067">ATP-binding</keyword>
<dbReference type="CDD" id="cd07570">
    <property type="entry name" value="GAT_Gln-NAD-synth"/>
    <property type="match status" value="1"/>
</dbReference>
<feature type="binding site" evidence="7">
    <location>
        <position position="598"/>
    </location>
    <ligand>
        <name>deamido-NAD(+)</name>
        <dbReference type="ChEBI" id="CHEBI:58437"/>
        <note>ligand shared between two neighboring subunits</note>
    </ligand>
</feature>
<feature type="binding site" evidence="7">
    <location>
        <position position="197"/>
    </location>
    <ligand>
        <name>L-glutamine</name>
        <dbReference type="ChEBI" id="CHEBI:58359"/>
    </ligand>
</feature>
<keyword evidence="4 7" id="KW-0547">Nucleotide-binding</keyword>
<feature type="binding site" evidence="7">
    <location>
        <position position="461"/>
    </location>
    <ligand>
        <name>ATP</name>
        <dbReference type="ChEBI" id="CHEBI:30616"/>
    </ligand>
</feature>
<comment type="function">
    <text evidence="7">Catalyzes the ATP-dependent amidation of deamido-NAD to form NAD. Uses L-glutamine as a nitrogen source.</text>
</comment>
<gene>
    <name evidence="7" type="primary">nadE</name>
    <name evidence="11" type="ORF">IAB28_00905</name>
</gene>
<dbReference type="GO" id="GO:0009435">
    <property type="term" value="P:NAD+ biosynthetic process"/>
    <property type="evidence" value="ECO:0007669"/>
    <property type="project" value="UniProtKB-UniRule"/>
</dbReference>
<evidence type="ECO:0000256" key="6">
    <source>
        <dbReference type="ARBA" id="ARBA00023027"/>
    </source>
</evidence>
<dbReference type="Gene3D" id="3.60.110.10">
    <property type="entry name" value="Carbon-nitrogen hydrolase"/>
    <property type="match status" value="1"/>
</dbReference>
<dbReference type="SUPFAM" id="SSF56317">
    <property type="entry name" value="Carbon-nitrogen hydrolase"/>
    <property type="match status" value="1"/>
</dbReference>
<dbReference type="Gene3D" id="3.40.50.620">
    <property type="entry name" value="HUPs"/>
    <property type="match status" value="1"/>
</dbReference>
<name>A0A9D1A2V3_9FIRM</name>
<dbReference type="InterPro" id="IPR041856">
    <property type="entry name" value="NAD+_synth_C"/>
</dbReference>
<proteinExistence type="inferred from homology"/>
<evidence type="ECO:0000313" key="11">
    <source>
        <dbReference type="EMBL" id="HIR04520.1"/>
    </source>
</evidence>
<keyword evidence="3 7" id="KW-0436">Ligase</keyword>
<feature type="binding site" evidence="7">
    <location>
        <position position="121"/>
    </location>
    <ligand>
        <name>L-glutamine</name>
        <dbReference type="ChEBI" id="CHEBI:58359"/>
    </ligand>
</feature>
<keyword evidence="6 7" id="KW-0520">NAD</keyword>
<dbReference type="PIRSF" id="PIRSF006630">
    <property type="entry name" value="NADS_GAT"/>
    <property type="match status" value="1"/>
</dbReference>
<comment type="similarity">
    <text evidence="9">Belongs to the NAD synthetase family.</text>
</comment>
<dbReference type="SUPFAM" id="SSF52402">
    <property type="entry name" value="Adenine nucleotide alpha hydrolases-like"/>
    <property type="match status" value="1"/>
</dbReference>
<dbReference type="NCBIfam" id="TIGR00552">
    <property type="entry name" value="nadE"/>
    <property type="match status" value="1"/>
</dbReference>
<dbReference type="InterPro" id="IPR014729">
    <property type="entry name" value="Rossmann-like_a/b/a_fold"/>
</dbReference>
<dbReference type="EMBL" id="DVGC01000003">
    <property type="protein sequence ID" value="HIR04520.1"/>
    <property type="molecule type" value="Genomic_DNA"/>
</dbReference>
<evidence type="ECO:0000256" key="9">
    <source>
        <dbReference type="RuleBase" id="RU003811"/>
    </source>
</evidence>
<feature type="active site" description="For glutaminase activity" evidence="7">
    <location>
        <position position="115"/>
    </location>
</feature>
<dbReference type="GO" id="GO:0004359">
    <property type="term" value="F:glutaminase activity"/>
    <property type="evidence" value="ECO:0007669"/>
    <property type="project" value="InterPro"/>
</dbReference>
<dbReference type="InterPro" id="IPR014445">
    <property type="entry name" value="Gln-dep_NAD_synthase"/>
</dbReference>
<evidence type="ECO:0000256" key="5">
    <source>
        <dbReference type="ARBA" id="ARBA00022840"/>
    </source>
</evidence>
<evidence type="ECO:0000256" key="7">
    <source>
        <dbReference type="HAMAP-Rule" id="MF_02090"/>
    </source>
</evidence>
<sequence>MRDGFIRVAAATPSIKVADPSWNRKQIWRMIEEGKAKGAKLMVFPELCLTAYTCGDLFLQDSLLRSARQELETLIDGTKGMDMLIFIGLPWQKDGKLYNVAAVIQNGELLGLVPKRNLPNYSEFYELRHFTPGPAEPEAVEWRGRFVPFGSNILFRCANIPELVAAAEVCEDVWVMNPPSISHAMAGATVIANCSASDEATGKHAYRRDLIEGQSARLVCAYVYANAGEGESTQDLVFGGHNIIAENGTILASTERFEHGVVYADIDLERLVSERRRMTTCQIVNPKDAYDYMDFELDMEDLTLERSVDPAPFVPSDDKERAERCEEILTIQALGLKKRLAHTNCEHAVVGISGGLDSTLALLVTARAFDMLKIPRKQILTVTMPCFGTTDRTYTNACSLAERLGTTLQEVNIKEAVSGHFKDIGHDPDKRDVTYENSQARERTQVLMDLANETNALVIGTGDMSELALGWATYNGDHMSMYGVNASVPKTLVRHLVRYFADTCEDKALSEVLSDILDTPVSPELLPPEDGKISQKTEDLVGPYELHDFFLYYVLRFGFCPAKIYRLARIAFQGVYEDGVILRWLETFYRRFFSQQFKRSCLPDGPKVGSVAVSPRGDLRMPSDACASIWLKEIEKLKSGEAS</sequence>
<dbReference type="GO" id="GO:0005737">
    <property type="term" value="C:cytoplasm"/>
    <property type="evidence" value="ECO:0007669"/>
    <property type="project" value="InterPro"/>
</dbReference>
<feature type="binding site" evidence="7">
    <location>
        <begin position="351"/>
        <end position="358"/>
    </location>
    <ligand>
        <name>ATP</name>
        <dbReference type="ChEBI" id="CHEBI:30616"/>
    </ligand>
</feature>
<evidence type="ECO:0000256" key="8">
    <source>
        <dbReference type="PIRNR" id="PIRNR006630"/>
    </source>
</evidence>
<feature type="active site" description="Proton acceptor; for glutaminase activity" evidence="7">
    <location>
        <position position="46"/>
    </location>
</feature>
<accession>A0A9D1A2V3</accession>
<feature type="domain" description="CN hydrolase" evidence="10">
    <location>
        <begin position="6"/>
        <end position="268"/>
    </location>
</feature>
<comment type="catalytic activity">
    <reaction evidence="7 8">
        <text>deamido-NAD(+) + L-glutamine + ATP + H2O = L-glutamate + AMP + diphosphate + NAD(+) + H(+)</text>
        <dbReference type="Rhea" id="RHEA:24384"/>
        <dbReference type="ChEBI" id="CHEBI:15377"/>
        <dbReference type="ChEBI" id="CHEBI:15378"/>
        <dbReference type="ChEBI" id="CHEBI:29985"/>
        <dbReference type="ChEBI" id="CHEBI:30616"/>
        <dbReference type="ChEBI" id="CHEBI:33019"/>
        <dbReference type="ChEBI" id="CHEBI:57540"/>
        <dbReference type="ChEBI" id="CHEBI:58359"/>
        <dbReference type="ChEBI" id="CHEBI:58437"/>
        <dbReference type="ChEBI" id="CHEBI:456215"/>
        <dbReference type="EC" id="6.3.5.1"/>
    </reaction>
</comment>